<evidence type="ECO:0000256" key="4">
    <source>
        <dbReference type="ARBA" id="ARBA00022553"/>
    </source>
</evidence>
<keyword evidence="7" id="KW-0547">Nucleotide-binding</keyword>
<organism evidence="15 16">
    <name type="scientific">Amycolatopsis bartoniae</name>
    <dbReference type="NCBI Taxonomy" id="941986"/>
    <lineage>
        <taxon>Bacteria</taxon>
        <taxon>Bacillati</taxon>
        <taxon>Actinomycetota</taxon>
        <taxon>Actinomycetes</taxon>
        <taxon>Pseudonocardiales</taxon>
        <taxon>Pseudonocardiaceae</taxon>
        <taxon>Amycolatopsis</taxon>
    </lineage>
</organism>
<feature type="transmembrane region" description="Helical" evidence="13">
    <location>
        <begin position="302"/>
        <end position="320"/>
    </location>
</feature>
<accession>A0A8H9M817</accession>
<sequence length="773" mass="82119">MERTEPGRAAWPPSGWSLRTKISVVLLLPVIVALTLAGTRIESELTRATDFSTVRDQLPVLRDITDLADLVNQESVATVTAGRAGLPTAQIDAVDAKAAELQRDADFGSLSPETSRVLNTAIGRLGVLRNVNSNRDPVGTTAGYRDIVFALANTVPAFTTPTADSELDRLAFTGRNLLQLRGSLAVQEGLLRSIGPGTDQAVITSAAQAAAEESALRNQVQASLTGDQQARFATATASSADRQAALQSALATDRTTELSSLLLPIAAESAGLGDVLTELITGLSTAISDQTDDARSTALRDASLVIGALLAALAIALFMARSVVSPMRRLHAAALSAAHEQLPRTIERVRSGDEVSWQSVEPVGITTGEEIGQLAHAFDEMHQQAVRLAGEQAELRKQVSEMFMTLARRSQSMVELQLTVLEGLESNERDPQRLDELFRLDHLATRLRRNGENLQVLAGGSPARRDTGPVSMVELLRGATSEVKDYRRVSLVNVPNGAVRSEAAADVVHILAELLENATRFSPPEEKVYLTADRGSDGGLLVEVVDNGLGMTTEDLAAANQRLASGDTVSPETARRMGLFVVGRLAARHGVTVRLRGTMTRAGRTGVTASVHLPGELIITDGTSARTPALAAASAVNGAVNGHAHPAPAPSIPPQLPARTPIFDRVVSNWFTEHTADESSETAPPSRNWVTPADEARRKAEAAVEQSATAVLNPAGLPTRKPGAQLAPGAALPRTKGEGPRDFRDPAAVRNNLSRHYNGLRAARQRTANEERS</sequence>
<evidence type="ECO:0000313" key="16">
    <source>
        <dbReference type="Proteomes" id="UP000658656"/>
    </source>
</evidence>
<keyword evidence="6 13" id="KW-0812">Transmembrane</keyword>
<evidence type="ECO:0000256" key="3">
    <source>
        <dbReference type="ARBA" id="ARBA00012438"/>
    </source>
</evidence>
<reference evidence="15" key="1">
    <citation type="journal article" date="2014" name="Int. J. Syst. Evol. Microbiol.">
        <title>Complete genome sequence of Corynebacterium casei LMG S-19264T (=DSM 44701T), isolated from a smear-ripened cheese.</title>
        <authorList>
            <consortium name="US DOE Joint Genome Institute (JGI-PGF)"/>
            <person name="Walter F."/>
            <person name="Albersmeier A."/>
            <person name="Kalinowski J."/>
            <person name="Ruckert C."/>
        </authorList>
    </citation>
    <scope>NUCLEOTIDE SEQUENCE</scope>
    <source>
        <strain evidence="15">CGMCC 4.7679</strain>
    </source>
</reference>
<dbReference type="Proteomes" id="UP000658656">
    <property type="component" value="Unassembled WGS sequence"/>
</dbReference>
<dbReference type="PROSITE" id="PS50109">
    <property type="entry name" value="HIS_KIN"/>
    <property type="match status" value="1"/>
</dbReference>
<evidence type="ECO:0000313" key="15">
    <source>
        <dbReference type="EMBL" id="GHF79193.1"/>
    </source>
</evidence>
<feature type="transmembrane region" description="Helical" evidence="13">
    <location>
        <begin position="20"/>
        <end position="37"/>
    </location>
</feature>
<evidence type="ECO:0000256" key="12">
    <source>
        <dbReference type="SAM" id="MobiDB-lite"/>
    </source>
</evidence>
<dbReference type="RefSeq" id="WP_145932632.1">
    <property type="nucleotide sequence ID" value="NZ_BNAV01000013.1"/>
</dbReference>
<keyword evidence="5" id="KW-0808">Transferase</keyword>
<dbReference type="Pfam" id="PF00672">
    <property type="entry name" value="HAMP"/>
    <property type="match status" value="1"/>
</dbReference>
<evidence type="ECO:0000256" key="11">
    <source>
        <dbReference type="ARBA" id="ARBA00023012"/>
    </source>
</evidence>
<keyword evidence="13" id="KW-0472">Membrane</keyword>
<dbReference type="PANTHER" id="PTHR44936:SF9">
    <property type="entry name" value="SENSOR PROTEIN CREC"/>
    <property type="match status" value="1"/>
</dbReference>
<dbReference type="GO" id="GO:0016020">
    <property type="term" value="C:membrane"/>
    <property type="evidence" value="ECO:0007669"/>
    <property type="project" value="UniProtKB-SubCell"/>
</dbReference>
<dbReference type="AlphaFoldDB" id="A0A8H9M817"/>
<evidence type="ECO:0000256" key="8">
    <source>
        <dbReference type="ARBA" id="ARBA00022777"/>
    </source>
</evidence>
<evidence type="ECO:0000256" key="10">
    <source>
        <dbReference type="ARBA" id="ARBA00022989"/>
    </source>
</evidence>
<dbReference type="SMART" id="SM00387">
    <property type="entry name" value="HATPase_c"/>
    <property type="match status" value="1"/>
</dbReference>
<dbReference type="InterPro" id="IPR050980">
    <property type="entry name" value="2C_sensor_his_kinase"/>
</dbReference>
<protein>
    <recommendedName>
        <fullName evidence="3">histidine kinase</fullName>
        <ecNumber evidence="3">2.7.13.3</ecNumber>
    </recommendedName>
</protein>
<dbReference type="GO" id="GO:0005524">
    <property type="term" value="F:ATP binding"/>
    <property type="evidence" value="ECO:0007669"/>
    <property type="project" value="UniProtKB-KW"/>
</dbReference>
<evidence type="ECO:0000259" key="14">
    <source>
        <dbReference type="PROSITE" id="PS50109"/>
    </source>
</evidence>
<evidence type="ECO:0000256" key="1">
    <source>
        <dbReference type="ARBA" id="ARBA00000085"/>
    </source>
</evidence>
<keyword evidence="8 15" id="KW-0418">Kinase</keyword>
<keyword evidence="16" id="KW-1185">Reference proteome</keyword>
<feature type="compositionally biased region" description="Basic and acidic residues" evidence="12">
    <location>
        <begin position="735"/>
        <end position="747"/>
    </location>
</feature>
<dbReference type="EMBL" id="BNAV01000013">
    <property type="protein sequence ID" value="GHF79193.1"/>
    <property type="molecule type" value="Genomic_DNA"/>
</dbReference>
<proteinExistence type="predicted"/>
<feature type="compositionally biased region" description="Low complexity" evidence="12">
    <location>
        <begin position="722"/>
        <end position="733"/>
    </location>
</feature>
<keyword evidence="4" id="KW-0597">Phosphoprotein</keyword>
<feature type="region of interest" description="Disordered" evidence="12">
    <location>
        <begin position="714"/>
        <end position="773"/>
    </location>
</feature>
<gene>
    <name evidence="15" type="ORF">GCM10017566_61700</name>
</gene>
<feature type="domain" description="Histidine kinase" evidence="14">
    <location>
        <begin position="507"/>
        <end position="617"/>
    </location>
</feature>
<keyword evidence="10 13" id="KW-1133">Transmembrane helix</keyword>
<dbReference type="InterPro" id="IPR003660">
    <property type="entry name" value="HAMP_dom"/>
</dbReference>
<dbReference type="InterPro" id="IPR003594">
    <property type="entry name" value="HATPase_dom"/>
</dbReference>
<keyword evidence="11" id="KW-0902">Two-component regulatory system</keyword>
<evidence type="ECO:0000256" key="9">
    <source>
        <dbReference type="ARBA" id="ARBA00022840"/>
    </source>
</evidence>
<name>A0A8H9M817_9PSEU</name>
<dbReference type="InterPro" id="IPR005467">
    <property type="entry name" value="His_kinase_dom"/>
</dbReference>
<dbReference type="InterPro" id="IPR036890">
    <property type="entry name" value="HATPase_C_sf"/>
</dbReference>
<dbReference type="Gene3D" id="6.10.340.10">
    <property type="match status" value="1"/>
</dbReference>
<dbReference type="GO" id="GO:0004673">
    <property type="term" value="F:protein histidine kinase activity"/>
    <property type="evidence" value="ECO:0007669"/>
    <property type="project" value="UniProtKB-EC"/>
</dbReference>
<keyword evidence="9" id="KW-0067">ATP-binding</keyword>
<reference evidence="15" key="2">
    <citation type="submission" date="2020-09" db="EMBL/GenBank/DDBJ databases">
        <authorList>
            <person name="Sun Q."/>
            <person name="Zhou Y."/>
        </authorList>
    </citation>
    <scope>NUCLEOTIDE SEQUENCE</scope>
    <source>
        <strain evidence="15">CGMCC 4.7679</strain>
    </source>
</reference>
<evidence type="ECO:0000256" key="6">
    <source>
        <dbReference type="ARBA" id="ARBA00022692"/>
    </source>
</evidence>
<evidence type="ECO:0000256" key="13">
    <source>
        <dbReference type="SAM" id="Phobius"/>
    </source>
</evidence>
<dbReference type="SMART" id="SM00304">
    <property type="entry name" value="HAMP"/>
    <property type="match status" value="1"/>
</dbReference>
<dbReference type="Gene3D" id="3.30.565.10">
    <property type="entry name" value="Histidine kinase-like ATPase, C-terminal domain"/>
    <property type="match status" value="1"/>
</dbReference>
<dbReference type="EC" id="2.7.13.3" evidence="3"/>
<dbReference type="GO" id="GO:0000160">
    <property type="term" value="P:phosphorelay signal transduction system"/>
    <property type="evidence" value="ECO:0007669"/>
    <property type="project" value="UniProtKB-KW"/>
</dbReference>
<dbReference type="SUPFAM" id="SSF55874">
    <property type="entry name" value="ATPase domain of HSP90 chaperone/DNA topoisomerase II/histidine kinase"/>
    <property type="match status" value="1"/>
</dbReference>
<evidence type="ECO:0000256" key="5">
    <source>
        <dbReference type="ARBA" id="ARBA00022679"/>
    </source>
</evidence>
<evidence type="ECO:0000256" key="7">
    <source>
        <dbReference type="ARBA" id="ARBA00022741"/>
    </source>
</evidence>
<dbReference type="PANTHER" id="PTHR44936">
    <property type="entry name" value="SENSOR PROTEIN CREC"/>
    <property type="match status" value="1"/>
</dbReference>
<comment type="catalytic activity">
    <reaction evidence="1">
        <text>ATP + protein L-histidine = ADP + protein N-phospho-L-histidine.</text>
        <dbReference type="EC" id="2.7.13.3"/>
    </reaction>
</comment>
<dbReference type="OrthoDB" id="3502710at2"/>
<dbReference type="Pfam" id="PF02518">
    <property type="entry name" value="HATPase_c"/>
    <property type="match status" value="1"/>
</dbReference>
<comment type="subcellular location">
    <subcellularLocation>
        <location evidence="2">Membrane</location>
    </subcellularLocation>
</comment>
<evidence type="ECO:0000256" key="2">
    <source>
        <dbReference type="ARBA" id="ARBA00004370"/>
    </source>
</evidence>
<comment type="caution">
    <text evidence="15">The sequence shown here is derived from an EMBL/GenBank/DDBJ whole genome shotgun (WGS) entry which is preliminary data.</text>
</comment>